<name>A0AAV9WTZ0_9PEZI</name>
<dbReference type="EMBL" id="JAVHJO010000016">
    <property type="protein sequence ID" value="KAK6526269.1"/>
    <property type="molecule type" value="Genomic_DNA"/>
</dbReference>
<evidence type="ECO:0000256" key="1">
    <source>
        <dbReference type="ARBA" id="ARBA00022490"/>
    </source>
</evidence>
<gene>
    <name evidence="6" type="primary">NNT1</name>
    <name evidence="5" type="synonym">EFM7</name>
    <name evidence="6" type="ORF">TWF694_004873</name>
</gene>
<dbReference type="InterPro" id="IPR029063">
    <property type="entry name" value="SAM-dependent_MTases_sf"/>
</dbReference>
<proteinExistence type="inferred from homology"/>
<keyword evidence="4 5" id="KW-0949">S-adenosyl-L-methionine</keyword>
<comment type="caution">
    <text evidence="6">The sequence shown here is derived from an EMBL/GenBank/DDBJ whole genome shotgun (WGS) entry which is preliminary data.</text>
</comment>
<keyword evidence="2 5" id="KW-0489">Methyltransferase</keyword>
<dbReference type="GO" id="GO:0016279">
    <property type="term" value="F:protein-lysine N-methyltransferase activity"/>
    <property type="evidence" value="ECO:0007669"/>
    <property type="project" value="UniProtKB-UniRule"/>
</dbReference>
<dbReference type="Gene3D" id="3.40.50.150">
    <property type="entry name" value="Vaccinia Virus protein VP39"/>
    <property type="match status" value="1"/>
</dbReference>
<dbReference type="SUPFAM" id="SSF53335">
    <property type="entry name" value="S-adenosyl-L-methionine-dependent methyltransferases"/>
    <property type="match status" value="1"/>
</dbReference>
<dbReference type="InterPro" id="IPR019410">
    <property type="entry name" value="Methyltransf_16"/>
</dbReference>
<sequence length="276" mass="30854">MSDLREVVDTEDDAIDVGMFEEPEDYRPPTPPPTFATHNLLDTSKSITVRLVGKNPLWGHLLWNASRVCANYIESHASELVRSKTVLEFGAGAGLPGLLCAGLGASIVVLSDYPDPDLLSNLEYNKTHSISTSDESQDGQTETHEKLVLDNGARVECAGYIWGHNAQNLLTICPQGFDLLILSDLIFNHSQHEALLKSVQSTLAKPDGVALVFFTPHRPWLYEADLNFFKIARESGDFDVEQVLEQKMDKAMFEVDKGDENVRRMVYGYRITWKKV</sequence>
<feature type="binding site" evidence="5">
    <location>
        <position position="63"/>
    </location>
    <ligand>
        <name>S-adenosyl-L-methionine</name>
        <dbReference type="ChEBI" id="CHEBI:59789"/>
    </ligand>
</feature>
<dbReference type="HAMAP" id="MF_03223">
    <property type="entry name" value="Methyltr_EFM7"/>
    <property type="match status" value="1"/>
</dbReference>
<dbReference type="EC" id="2.1.1.-" evidence="5"/>
<keyword evidence="7" id="KW-1185">Reference proteome</keyword>
<evidence type="ECO:0000256" key="3">
    <source>
        <dbReference type="ARBA" id="ARBA00022679"/>
    </source>
</evidence>
<organism evidence="6 7">
    <name type="scientific">Orbilia ellipsospora</name>
    <dbReference type="NCBI Taxonomy" id="2528407"/>
    <lineage>
        <taxon>Eukaryota</taxon>
        <taxon>Fungi</taxon>
        <taxon>Dikarya</taxon>
        <taxon>Ascomycota</taxon>
        <taxon>Pezizomycotina</taxon>
        <taxon>Orbiliomycetes</taxon>
        <taxon>Orbiliales</taxon>
        <taxon>Orbiliaceae</taxon>
        <taxon>Orbilia</taxon>
    </lineage>
</organism>
<dbReference type="Proteomes" id="UP001365542">
    <property type="component" value="Unassembled WGS sequence"/>
</dbReference>
<evidence type="ECO:0000256" key="2">
    <source>
        <dbReference type="ARBA" id="ARBA00022603"/>
    </source>
</evidence>
<feature type="binding site" evidence="5">
    <location>
        <position position="183"/>
    </location>
    <ligand>
        <name>S-adenosyl-L-methionine</name>
        <dbReference type="ChEBI" id="CHEBI:59789"/>
    </ligand>
</feature>
<dbReference type="GO" id="GO:0032259">
    <property type="term" value="P:methylation"/>
    <property type="evidence" value="ECO:0007669"/>
    <property type="project" value="UniProtKB-KW"/>
</dbReference>
<keyword evidence="3 5" id="KW-0808">Transferase</keyword>
<evidence type="ECO:0000313" key="6">
    <source>
        <dbReference type="EMBL" id="KAK6526269.1"/>
    </source>
</evidence>
<accession>A0AAV9WTZ0</accession>
<feature type="binding site" evidence="5">
    <location>
        <begin position="90"/>
        <end position="92"/>
    </location>
    <ligand>
        <name>S-adenosyl-L-methionine</name>
        <dbReference type="ChEBI" id="CHEBI:59789"/>
    </ligand>
</feature>
<keyword evidence="1 5" id="KW-0963">Cytoplasm</keyword>
<evidence type="ECO:0000256" key="4">
    <source>
        <dbReference type="ARBA" id="ARBA00022691"/>
    </source>
</evidence>
<dbReference type="PROSITE" id="PS51560">
    <property type="entry name" value="SAM_MT_NNT1"/>
    <property type="match status" value="1"/>
</dbReference>
<dbReference type="InterPro" id="IPR025784">
    <property type="entry name" value="EFM7"/>
</dbReference>
<comment type="function">
    <text evidence="5">S-adenosyl-L-methionine-dependent protein methyltransferase that trimethylates the N-terminal glycine 'Gly-2' of elongation factor 1-alpha, before also catalyzing the mono- and dimethylation of 'Lys-3'.</text>
</comment>
<feature type="binding site" evidence="5">
    <location>
        <position position="162"/>
    </location>
    <ligand>
        <name>S-adenosyl-L-methionine</name>
        <dbReference type="ChEBI" id="CHEBI:59789"/>
    </ligand>
</feature>
<evidence type="ECO:0000256" key="5">
    <source>
        <dbReference type="HAMAP-Rule" id="MF_03223"/>
    </source>
</evidence>
<dbReference type="GO" id="GO:0071885">
    <property type="term" value="F:N-terminal protein N-methyltransferase activity"/>
    <property type="evidence" value="ECO:0007669"/>
    <property type="project" value="UniProtKB-UniRule"/>
</dbReference>
<comment type="similarity">
    <text evidence="5">Belongs to the class I-like SAM-binding methyltransferase superfamily. EFM7 family.</text>
</comment>
<feature type="binding site" evidence="5">
    <location>
        <position position="112"/>
    </location>
    <ligand>
        <name>S-adenosyl-L-methionine</name>
        <dbReference type="ChEBI" id="CHEBI:59789"/>
    </ligand>
</feature>
<dbReference type="PANTHER" id="PTHR14614">
    <property type="entry name" value="HEPATOCELLULAR CARCINOMA-ASSOCIATED ANTIGEN"/>
    <property type="match status" value="1"/>
</dbReference>
<dbReference type="PANTHER" id="PTHR14614:SF10">
    <property type="entry name" value="PROTEIN N-TERMINAL AND LYSINE N-METHYLTRANSFERASE EFM7"/>
    <property type="match status" value="1"/>
</dbReference>
<reference evidence="6 7" key="1">
    <citation type="submission" date="2019-10" db="EMBL/GenBank/DDBJ databases">
        <authorList>
            <person name="Palmer J.M."/>
        </authorList>
    </citation>
    <scope>NUCLEOTIDE SEQUENCE [LARGE SCALE GENOMIC DNA]</scope>
    <source>
        <strain evidence="6 7">TWF694</strain>
    </source>
</reference>
<evidence type="ECO:0000313" key="7">
    <source>
        <dbReference type="Proteomes" id="UP001365542"/>
    </source>
</evidence>
<dbReference type="Pfam" id="PF10294">
    <property type="entry name" value="Methyltransf_16"/>
    <property type="match status" value="1"/>
</dbReference>
<protein>
    <recommendedName>
        <fullName evidence="5">Protein N-terminal and lysine N-methyltransferase EFM7</fullName>
        <ecNumber evidence="5">2.1.1.-</ecNumber>
    </recommendedName>
    <alternativeName>
        <fullName evidence="5">Elongation factor methyltransferase 7</fullName>
    </alternativeName>
</protein>
<dbReference type="GO" id="GO:0005737">
    <property type="term" value="C:cytoplasm"/>
    <property type="evidence" value="ECO:0007669"/>
    <property type="project" value="UniProtKB-SubCell"/>
</dbReference>
<dbReference type="AlphaFoldDB" id="A0AAV9WTZ0"/>
<comment type="subcellular location">
    <subcellularLocation>
        <location evidence="5">Cytoplasm</location>
    </subcellularLocation>
</comment>